<reference evidence="9" key="2">
    <citation type="submission" date="2025-08" db="UniProtKB">
        <authorList>
            <consortium name="RefSeq"/>
        </authorList>
    </citation>
    <scope>IDENTIFICATION</scope>
    <source>
        <tissue evidence="9">Leaf</tissue>
    </source>
</reference>
<evidence type="ECO:0000313" key="9">
    <source>
        <dbReference type="RefSeq" id="XP_020107332.1"/>
    </source>
</evidence>
<dbReference type="CDD" id="cd16664">
    <property type="entry name" value="RING-Ubox_PUB"/>
    <property type="match status" value="1"/>
</dbReference>
<dbReference type="InterPro" id="IPR045210">
    <property type="entry name" value="RING-Ubox_PUB"/>
</dbReference>
<dbReference type="SMART" id="SM00504">
    <property type="entry name" value="Ubox"/>
    <property type="match status" value="1"/>
</dbReference>
<dbReference type="PANTHER" id="PTHR23315">
    <property type="entry name" value="U BOX DOMAIN-CONTAINING"/>
    <property type="match status" value="1"/>
</dbReference>
<gene>
    <name evidence="9" type="primary">LOC109723398</name>
</gene>
<dbReference type="InterPro" id="IPR016024">
    <property type="entry name" value="ARM-type_fold"/>
</dbReference>
<dbReference type="OrthoDB" id="10064100at2759"/>
<evidence type="ECO:0000256" key="4">
    <source>
        <dbReference type="ARBA" id="ARBA00022679"/>
    </source>
</evidence>
<name>A0A6P5GHP9_ANACO</name>
<dbReference type="InterPro" id="IPR011989">
    <property type="entry name" value="ARM-like"/>
</dbReference>
<dbReference type="SUPFAM" id="SSF57850">
    <property type="entry name" value="RING/U-box"/>
    <property type="match status" value="1"/>
</dbReference>
<evidence type="ECO:0000256" key="3">
    <source>
        <dbReference type="ARBA" id="ARBA00012483"/>
    </source>
</evidence>
<dbReference type="PROSITE" id="PS51698">
    <property type="entry name" value="U_BOX"/>
    <property type="match status" value="1"/>
</dbReference>
<dbReference type="Gramene" id="Aco022212.1.mrna1">
    <property type="protein sequence ID" value="Aco022212.1.mrna1"/>
    <property type="gene ID" value="Aco022212.1.path1"/>
</dbReference>
<keyword evidence="5" id="KW-0833">Ubl conjugation pathway</keyword>
<protein>
    <recommendedName>
        <fullName evidence="3">RING-type E3 ubiquitin transferase</fullName>
        <ecNumber evidence="3">2.3.2.27</ecNumber>
    </recommendedName>
</protein>
<proteinExistence type="predicted"/>
<keyword evidence="4" id="KW-0808">Transferase</keyword>
<reference evidence="8" key="1">
    <citation type="journal article" date="2015" name="Nat. Genet.">
        <title>The pineapple genome and the evolution of CAM photosynthesis.</title>
        <authorList>
            <person name="Ming R."/>
            <person name="VanBuren R."/>
            <person name="Wai C.M."/>
            <person name="Tang H."/>
            <person name="Schatz M.C."/>
            <person name="Bowers J.E."/>
            <person name="Lyons E."/>
            <person name="Wang M.L."/>
            <person name="Chen J."/>
            <person name="Biggers E."/>
            <person name="Zhang J."/>
            <person name="Huang L."/>
            <person name="Zhang L."/>
            <person name="Miao W."/>
            <person name="Zhang J."/>
            <person name="Ye Z."/>
            <person name="Miao C."/>
            <person name="Lin Z."/>
            <person name="Wang H."/>
            <person name="Zhou H."/>
            <person name="Yim W.C."/>
            <person name="Priest H.D."/>
            <person name="Zheng C."/>
            <person name="Woodhouse M."/>
            <person name="Edger P.P."/>
            <person name="Guyot R."/>
            <person name="Guo H.B."/>
            <person name="Guo H."/>
            <person name="Zheng G."/>
            <person name="Singh R."/>
            <person name="Sharma A."/>
            <person name="Min X."/>
            <person name="Zheng Y."/>
            <person name="Lee H."/>
            <person name="Gurtowski J."/>
            <person name="Sedlazeck F.J."/>
            <person name="Harkess A."/>
            <person name="McKain M.R."/>
            <person name="Liao Z."/>
            <person name="Fang J."/>
            <person name="Liu J."/>
            <person name="Zhang X."/>
            <person name="Zhang Q."/>
            <person name="Hu W."/>
            <person name="Qin Y."/>
            <person name="Wang K."/>
            <person name="Chen L.Y."/>
            <person name="Shirley N."/>
            <person name="Lin Y.R."/>
            <person name="Liu L.Y."/>
            <person name="Hernandez A.G."/>
            <person name="Wright C.L."/>
            <person name="Bulone V."/>
            <person name="Tuskan G.A."/>
            <person name="Heath K."/>
            <person name="Zee F."/>
            <person name="Moore P.H."/>
            <person name="Sunkar R."/>
            <person name="Leebens-Mack J.H."/>
            <person name="Mockler T."/>
            <person name="Bennetzen J.L."/>
            <person name="Freeling M."/>
            <person name="Sankoff D."/>
            <person name="Paterson A.H."/>
            <person name="Zhu X."/>
            <person name="Yang X."/>
            <person name="Smith J.A."/>
            <person name="Cushman J.C."/>
            <person name="Paull R.E."/>
            <person name="Yu Q."/>
        </authorList>
    </citation>
    <scope>NUCLEOTIDE SEQUENCE [LARGE SCALE GENOMIC DNA]</scope>
    <source>
        <strain evidence="8">cv. F153</strain>
    </source>
</reference>
<dbReference type="InterPro" id="IPR003613">
    <property type="entry name" value="Ubox_domain"/>
</dbReference>
<comment type="catalytic activity">
    <reaction evidence="1">
        <text>S-ubiquitinyl-[E2 ubiquitin-conjugating enzyme]-L-cysteine + [acceptor protein]-L-lysine = [E2 ubiquitin-conjugating enzyme]-L-cysteine + N(6)-ubiquitinyl-[acceptor protein]-L-lysine.</text>
        <dbReference type="EC" id="2.3.2.27"/>
    </reaction>
</comment>
<evidence type="ECO:0000256" key="5">
    <source>
        <dbReference type="ARBA" id="ARBA00022786"/>
    </source>
</evidence>
<dbReference type="AlphaFoldDB" id="A0A6P5GHP9"/>
<feature type="region of interest" description="Disordered" evidence="6">
    <location>
        <begin position="1"/>
        <end position="27"/>
    </location>
</feature>
<dbReference type="GO" id="GO:0061630">
    <property type="term" value="F:ubiquitin protein ligase activity"/>
    <property type="evidence" value="ECO:0007669"/>
    <property type="project" value="UniProtKB-EC"/>
</dbReference>
<dbReference type="GO" id="GO:0016567">
    <property type="term" value="P:protein ubiquitination"/>
    <property type="evidence" value="ECO:0007669"/>
    <property type="project" value="UniProtKB-UniPathway"/>
</dbReference>
<evidence type="ECO:0000259" key="7">
    <source>
        <dbReference type="PROSITE" id="PS51698"/>
    </source>
</evidence>
<comment type="pathway">
    <text evidence="2">Protein modification; protein ubiquitination.</text>
</comment>
<feature type="domain" description="U-box" evidence="7">
    <location>
        <begin position="137"/>
        <end position="211"/>
    </location>
</feature>
<dbReference type="GeneID" id="109723398"/>
<dbReference type="InterPro" id="IPR013083">
    <property type="entry name" value="Znf_RING/FYVE/PHD"/>
</dbReference>
<evidence type="ECO:0000256" key="2">
    <source>
        <dbReference type="ARBA" id="ARBA00004906"/>
    </source>
</evidence>
<keyword evidence="8" id="KW-1185">Reference proteome</keyword>
<dbReference type="UniPathway" id="UPA00143"/>
<dbReference type="Pfam" id="PF04564">
    <property type="entry name" value="U-box"/>
    <property type="match status" value="1"/>
</dbReference>
<dbReference type="PANTHER" id="PTHR23315:SF82">
    <property type="entry name" value="RING-TYPE E3 UBIQUITIN TRANSFERASE"/>
    <property type="match status" value="1"/>
</dbReference>
<feature type="compositionally biased region" description="Basic and acidic residues" evidence="6">
    <location>
        <begin position="1"/>
        <end position="10"/>
    </location>
</feature>
<dbReference type="Gene3D" id="3.30.40.10">
    <property type="entry name" value="Zinc/RING finger domain, C3HC4 (zinc finger)"/>
    <property type="match status" value="1"/>
</dbReference>
<dbReference type="EC" id="2.3.2.27" evidence="3"/>
<dbReference type="RefSeq" id="XP_020107332.1">
    <property type="nucleotide sequence ID" value="XM_020251743.1"/>
</dbReference>
<sequence length="511" mass="57313">MAKARDDKGKKPMAMEIIPEEETNEEEEFSFPVLHQEEEFSFPIADSEVKPPSWRGSKKLAAGITERGRRMRAEDATAQLLFYANEAFSASQSATHRLQMLEWAFAATGVLKTTVRSGEEEDAPPPLPLRCALGSEPAPEFFVCPVAKKIMDEPVVIASGKTFERSAIEEWLEKGNRTCPLTGEVLSNTILIPDKKLTEFIQAWRSLYGYKEKDRRGEADTTTPADTPHYFYTHLWGVSVASGPKRTEAMKKLRELAATDRSILHPIRRDPSVIAFLVQLLFENHCKDEKDSELQRELLEILRIGAECEPHNEALRRDRHIIAVLCILLREDASIRIKTTCAVILSRLSDSYTDKVKIGEYGVMGPLVELLNMSSAETRVAAALLIASICEVRENWGRAFKEKAGIAALHAMMEGDDPVKEAVPILHAVRSCSPIFDEALCELVRLHGSVDAPKWASLGMEIIEATTDETKPTIVADHANVEIAEVLWWLQNRCHFPRTVGYKRDPADYCE</sequence>
<dbReference type="SUPFAM" id="SSF48371">
    <property type="entry name" value="ARM repeat"/>
    <property type="match status" value="1"/>
</dbReference>
<evidence type="ECO:0000256" key="6">
    <source>
        <dbReference type="SAM" id="MobiDB-lite"/>
    </source>
</evidence>
<feature type="compositionally biased region" description="Acidic residues" evidence="6">
    <location>
        <begin position="18"/>
        <end position="27"/>
    </location>
</feature>
<dbReference type="Proteomes" id="UP000515123">
    <property type="component" value="Linkage group 17"/>
</dbReference>
<dbReference type="Gene3D" id="1.25.10.10">
    <property type="entry name" value="Leucine-rich Repeat Variant"/>
    <property type="match status" value="1"/>
</dbReference>
<evidence type="ECO:0000313" key="8">
    <source>
        <dbReference type="Proteomes" id="UP000515123"/>
    </source>
</evidence>
<accession>A0A6P5GHP9</accession>
<evidence type="ECO:0000256" key="1">
    <source>
        <dbReference type="ARBA" id="ARBA00000900"/>
    </source>
</evidence>
<organism evidence="8 9">
    <name type="scientific">Ananas comosus</name>
    <name type="common">Pineapple</name>
    <name type="synonym">Ananas ananas</name>
    <dbReference type="NCBI Taxonomy" id="4615"/>
    <lineage>
        <taxon>Eukaryota</taxon>
        <taxon>Viridiplantae</taxon>
        <taxon>Streptophyta</taxon>
        <taxon>Embryophyta</taxon>
        <taxon>Tracheophyta</taxon>
        <taxon>Spermatophyta</taxon>
        <taxon>Magnoliopsida</taxon>
        <taxon>Liliopsida</taxon>
        <taxon>Poales</taxon>
        <taxon>Bromeliaceae</taxon>
        <taxon>Bromelioideae</taxon>
        <taxon>Ananas</taxon>
    </lineage>
</organism>